<dbReference type="SUPFAM" id="SSF49899">
    <property type="entry name" value="Concanavalin A-like lectins/glucanases"/>
    <property type="match status" value="2"/>
</dbReference>
<organism evidence="2 3">
    <name type="scientific">Amphimedon queenslandica</name>
    <name type="common">Sponge</name>
    <dbReference type="NCBI Taxonomy" id="400682"/>
    <lineage>
        <taxon>Eukaryota</taxon>
        <taxon>Metazoa</taxon>
        <taxon>Porifera</taxon>
        <taxon>Demospongiae</taxon>
        <taxon>Heteroscleromorpha</taxon>
        <taxon>Haplosclerida</taxon>
        <taxon>Niphatidae</taxon>
        <taxon>Amphimedon</taxon>
    </lineage>
</organism>
<reference evidence="3" key="1">
    <citation type="journal article" date="2010" name="Nature">
        <title>The Amphimedon queenslandica genome and the evolution of animal complexity.</title>
        <authorList>
            <person name="Srivastava M."/>
            <person name="Simakov O."/>
            <person name="Chapman J."/>
            <person name="Fahey B."/>
            <person name="Gauthier M.E."/>
            <person name="Mitros T."/>
            <person name="Richards G.S."/>
            <person name="Conaco C."/>
            <person name="Dacre M."/>
            <person name="Hellsten U."/>
            <person name="Larroux C."/>
            <person name="Putnam N.H."/>
            <person name="Stanke M."/>
            <person name="Adamska M."/>
            <person name="Darling A."/>
            <person name="Degnan S.M."/>
            <person name="Oakley T.H."/>
            <person name="Plachetzki D.C."/>
            <person name="Zhai Y."/>
            <person name="Adamski M."/>
            <person name="Calcino A."/>
            <person name="Cummins S.F."/>
            <person name="Goodstein D.M."/>
            <person name="Harris C."/>
            <person name="Jackson D.J."/>
            <person name="Leys S.P."/>
            <person name="Shu S."/>
            <person name="Woodcroft B.J."/>
            <person name="Vervoort M."/>
            <person name="Kosik K.S."/>
            <person name="Manning G."/>
            <person name="Degnan B.M."/>
            <person name="Rokhsar D.S."/>
        </authorList>
    </citation>
    <scope>NUCLEOTIDE SEQUENCE [LARGE SCALE GENOMIC DNA]</scope>
</reference>
<dbReference type="InterPro" id="IPR003877">
    <property type="entry name" value="SPRY_dom"/>
</dbReference>
<dbReference type="SMART" id="SM00449">
    <property type="entry name" value="SPRY"/>
    <property type="match status" value="2"/>
</dbReference>
<protein>
    <recommendedName>
        <fullName evidence="1">B30.2/SPRY domain-containing protein</fullName>
    </recommendedName>
</protein>
<dbReference type="InterPro" id="IPR001870">
    <property type="entry name" value="B30.2/SPRY"/>
</dbReference>
<keyword evidence="3" id="KW-1185">Reference proteome</keyword>
<proteinExistence type="predicted"/>
<dbReference type="InterPro" id="IPR043136">
    <property type="entry name" value="B30.2/SPRY_sf"/>
</dbReference>
<dbReference type="GeneID" id="109588567"/>
<accession>A0AAN0JTR8</accession>
<name>A0AAN0JTR8_AMPQE</name>
<evidence type="ECO:0000313" key="3">
    <source>
        <dbReference type="Proteomes" id="UP000007879"/>
    </source>
</evidence>
<evidence type="ECO:0000313" key="2">
    <source>
        <dbReference type="EnsemblMetazoa" id="XP_019860293.1"/>
    </source>
</evidence>
<dbReference type="Proteomes" id="UP000007879">
    <property type="component" value="Unassembled WGS sequence"/>
</dbReference>
<evidence type="ECO:0000259" key="1">
    <source>
        <dbReference type="PROSITE" id="PS50188"/>
    </source>
</evidence>
<dbReference type="PROSITE" id="PS50188">
    <property type="entry name" value="B302_SPRY"/>
    <property type="match status" value="1"/>
</dbReference>
<dbReference type="KEGG" id="aqu:109588567"/>
<dbReference type="RefSeq" id="XP_019860293.1">
    <property type="nucleotide sequence ID" value="XM_020004734.1"/>
</dbReference>
<reference evidence="2" key="2">
    <citation type="submission" date="2024-06" db="UniProtKB">
        <authorList>
            <consortium name="EnsemblMetazoa"/>
        </authorList>
    </citation>
    <scope>IDENTIFICATION</scope>
</reference>
<feature type="domain" description="B30.2/SPRY" evidence="1">
    <location>
        <begin position="423"/>
        <end position="627"/>
    </location>
</feature>
<dbReference type="InterPro" id="IPR013320">
    <property type="entry name" value="ConA-like_dom_sf"/>
</dbReference>
<sequence length="761" mass="83419">MRNGEIVSYIEDEIVSVASSSRGSLKLGIGMEIDEVKFSTSRSVLLFFTINSQEVSKLVFTVPQDGLFPTLSIQSKSSHLPLIDRTLCRLFFPQPWPCNNVLKAPLAIARISQGFAEHSSNFVYYKDQLTASINSSVKGVQACYALSPRRPYFEVSVIASKDHKISVGLAPLLHPLHSHVGLSQHSIGYLIDKSGVFQIGLKISETPTYNHTGVKIGCGALFPEDGSMGSAEVFFVINGVLVLRQFVQIPPSGLFPSVGISSDSLITFMFNLPLPFSGMTYSSQWLVLENVLATGNFVQPISHAHMGIAQLSHCVTLDRTVFFKASFRTSPFDSGKVLVGFSNGTDSPFSPKVSASNSSYFMELSSGTIIIIQMGQRQSAECQIPKGSSYVGCGILPIQNSNSSLLFFTADHTIIYSRTINIYQTEPLHPTLCMVGSMGKIQVQSCPLWPSFSPIGFGWGRFSNVQYSEGAISGSSNIKNEFGFIQSSSPLIPSHCYFEVEVIKRDPKKSLAIGLASRQYNTNHWVGLKPESIAYHCDDGKLYKANTMGTTFGAKLFEGDVIGCGIQFNGESASLLPGNRLEVYFTINGYRLPKTEMMTVPNGGLFPTICLESFSETVCVYLRPEKPLGLNRLGKMWSRGYCMSQAGHILQHSFQVKSQKYISSFPEGFCQGSKPLTQIHSYFEIEILSLGEKSNLSIGIAPLQPLDSRKIVTPSVMFTAAGQVVTFDGSRTTVTPTRQKVEVGDRIGCRFKIADKYANLE</sequence>
<dbReference type="AlphaFoldDB" id="A0AAN0JTR8"/>
<dbReference type="EnsemblMetazoa" id="XM_020004734.1">
    <property type="protein sequence ID" value="XP_019860293.1"/>
    <property type="gene ID" value="LOC109588567"/>
</dbReference>
<dbReference type="Gene3D" id="2.60.120.920">
    <property type="match status" value="2"/>
</dbReference>
<dbReference type="InterPro" id="IPR050618">
    <property type="entry name" value="Ubq-SigPath_Reg"/>
</dbReference>
<dbReference type="PANTHER" id="PTHR12864">
    <property type="entry name" value="RAN BINDING PROTEIN 9-RELATED"/>
    <property type="match status" value="1"/>
</dbReference>
<dbReference type="Pfam" id="PF00622">
    <property type="entry name" value="SPRY"/>
    <property type="match status" value="1"/>
</dbReference>